<comment type="similarity">
    <text evidence="2">Belongs to the EccD/Snm4 family.</text>
</comment>
<dbReference type="GO" id="GO:0005886">
    <property type="term" value="C:plasma membrane"/>
    <property type="evidence" value="ECO:0007669"/>
    <property type="project" value="UniProtKB-SubCell"/>
</dbReference>
<feature type="transmembrane region" description="Helical" evidence="7">
    <location>
        <begin position="229"/>
        <end position="248"/>
    </location>
</feature>
<keyword evidence="6 7" id="KW-0472">Membrane</keyword>
<feature type="transmembrane region" description="Helical" evidence="7">
    <location>
        <begin position="425"/>
        <end position="444"/>
    </location>
</feature>
<dbReference type="EMBL" id="CP157483">
    <property type="protein sequence ID" value="XBO43985.1"/>
    <property type="molecule type" value="Genomic_DNA"/>
</dbReference>
<dbReference type="NCBIfam" id="TIGR03920">
    <property type="entry name" value="T7SS_EccD"/>
    <property type="match status" value="1"/>
</dbReference>
<keyword evidence="5 7" id="KW-1133">Transmembrane helix</keyword>
<feature type="transmembrane region" description="Helical" evidence="7">
    <location>
        <begin position="123"/>
        <end position="141"/>
    </location>
</feature>
<feature type="transmembrane region" description="Helical" evidence="7">
    <location>
        <begin position="393"/>
        <end position="413"/>
    </location>
</feature>
<dbReference type="InterPro" id="IPR044049">
    <property type="entry name" value="EccD_transm"/>
</dbReference>
<evidence type="ECO:0000256" key="6">
    <source>
        <dbReference type="ARBA" id="ARBA00023136"/>
    </source>
</evidence>
<feature type="transmembrane region" description="Helical" evidence="7">
    <location>
        <begin position="205"/>
        <end position="222"/>
    </location>
</feature>
<feature type="transmembrane region" description="Helical" evidence="7">
    <location>
        <begin position="309"/>
        <end position="329"/>
    </location>
</feature>
<evidence type="ECO:0000313" key="9">
    <source>
        <dbReference type="EMBL" id="XBO43985.1"/>
    </source>
</evidence>
<gene>
    <name evidence="9" type="primary">eccD</name>
    <name evidence="9" type="ORF">ABEG17_01250</name>
</gene>
<keyword evidence="4 7" id="KW-0812">Transmembrane</keyword>
<dbReference type="InterPro" id="IPR024962">
    <property type="entry name" value="YukD-like"/>
</dbReference>
<feature type="domain" description="EccD-like transmembrane" evidence="8">
    <location>
        <begin position="121"/>
        <end position="444"/>
    </location>
</feature>
<evidence type="ECO:0000259" key="8">
    <source>
        <dbReference type="Pfam" id="PF19053"/>
    </source>
</evidence>
<feature type="transmembrane region" description="Helical" evidence="7">
    <location>
        <begin position="366"/>
        <end position="387"/>
    </location>
</feature>
<dbReference type="Pfam" id="PF19053">
    <property type="entry name" value="EccD"/>
    <property type="match status" value="1"/>
</dbReference>
<keyword evidence="3" id="KW-1003">Cell membrane</keyword>
<feature type="transmembrane region" description="Helical" evidence="7">
    <location>
        <begin position="174"/>
        <end position="193"/>
    </location>
</feature>
<dbReference type="RefSeq" id="WP_406831438.1">
    <property type="nucleotide sequence ID" value="NZ_CP157483.1"/>
</dbReference>
<dbReference type="Pfam" id="PF08817">
    <property type="entry name" value="YukD"/>
    <property type="match status" value="1"/>
</dbReference>
<reference evidence="9" key="1">
    <citation type="submission" date="2024-05" db="EMBL/GenBank/DDBJ databases">
        <authorList>
            <person name="Kim S."/>
            <person name="Heo J."/>
            <person name="Choi H."/>
            <person name="Choi Y."/>
            <person name="Kwon S.-W."/>
            <person name="Kim Y."/>
        </authorList>
    </citation>
    <scope>NUCLEOTIDE SEQUENCE</scope>
    <source>
        <strain evidence="9">KACC 23699</strain>
    </source>
</reference>
<accession>A0AAU7JUY3</accession>
<dbReference type="AlphaFoldDB" id="A0AAU7JUY3"/>
<evidence type="ECO:0000256" key="1">
    <source>
        <dbReference type="ARBA" id="ARBA00004651"/>
    </source>
</evidence>
<evidence type="ECO:0000256" key="7">
    <source>
        <dbReference type="SAM" id="Phobius"/>
    </source>
</evidence>
<feature type="transmembrane region" description="Helical" evidence="7">
    <location>
        <begin position="254"/>
        <end position="277"/>
    </location>
</feature>
<dbReference type="InterPro" id="IPR006707">
    <property type="entry name" value="T7SS_EccD"/>
</dbReference>
<evidence type="ECO:0000256" key="3">
    <source>
        <dbReference type="ARBA" id="ARBA00022475"/>
    </source>
</evidence>
<comment type="subcellular location">
    <subcellularLocation>
        <location evidence="1">Cell membrane</location>
        <topology evidence="1">Multi-pass membrane protein</topology>
    </subcellularLocation>
</comment>
<evidence type="ECO:0000256" key="5">
    <source>
        <dbReference type="ARBA" id="ARBA00022989"/>
    </source>
</evidence>
<evidence type="ECO:0000256" key="4">
    <source>
        <dbReference type="ARBA" id="ARBA00022692"/>
    </source>
</evidence>
<sequence length="445" mass="45052">MTQTSTVASLIRLSVTSGTRRADLGLPGGVPVAELLPELARELGALDLDTAAQGFRLVRHDGVPVDADRSLAAQGVEDGFVLSLEQAGEPLELKVYDDVVEAVSDLVESQFAPWTPEHSSRSALGAAVVFFLAGAFALFTARANGALVLGMSAAVAVLLVVTSAVLGRARHQPLPAAALGLVAVVYAAVAGSAVTTEGTVWGEPFMYAGAGALVVGAVCAALSREHRPLLAGAAVLGAAIAVIGAAVGLLEWSVGSVCAVTFAVAVIAGNLLPWFAVSSTRLSGNPPRTEAEIFADAPEVEDAHVRRQVLGGHELVLATGVVVGLLAVLTAPRAAATGVMGTVLGGLGFAAILLRTRHSRTRSAVLLSMVVGILGLATVAVSAALYHPQWRPAVGVVLAGAAAVVVALALIAPRSRVRLGRLADALDVTCLVALLPVSLAVVGLI</sequence>
<evidence type="ECO:0000256" key="2">
    <source>
        <dbReference type="ARBA" id="ARBA00006162"/>
    </source>
</evidence>
<feature type="transmembrane region" description="Helical" evidence="7">
    <location>
        <begin position="147"/>
        <end position="167"/>
    </location>
</feature>
<protein>
    <submittedName>
        <fullName evidence="9">Type VII secretion integral membrane protein EccD</fullName>
    </submittedName>
</protein>
<dbReference type="Gene3D" id="3.10.20.90">
    <property type="entry name" value="Phosphatidylinositol 3-kinase Catalytic Subunit, Chain A, domain 1"/>
    <property type="match status" value="1"/>
</dbReference>
<proteinExistence type="inferred from homology"/>
<organism evidence="9">
    <name type="scientific">Pedococcus sp. KACC 23699</name>
    <dbReference type="NCBI Taxonomy" id="3149228"/>
    <lineage>
        <taxon>Bacteria</taxon>
        <taxon>Bacillati</taxon>
        <taxon>Actinomycetota</taxon>
        <taxon>Actinomycetes</taxon>
        <taxon>Micrococcales</taxon>
        <taxon>Intrasporangiaceae</taxon>
        <taxon>Pedococcus</taxon>
    </lineage>
</organism>
<feature type="transmembrane region" description="Helical" evidence="7">
    <location>
        <begin position="335"/>
        <end position="354"/>
    </location>
</feature>
<name>A0AAU7JUY3_9MICO</name>